<dbReference type="EMBL" id="AP025292">
    <property type="protein sequence ID" value="BDC99399.1"/>
    <property type="molecule type" value="Genomic_DNA"/>
</dbReference>
<keyword evidence="2" id="KW-1185">Reference proteome</keyword>
<evidence type="ECO:0000313" key="1">
    <source>
        <dbReference type="EMBL" id="BDC99399.1"/>
    </source>
</evidence>
<protein>
    <submittedName>
        <fullName evidence="1">Uncharacterized protein</fullName>
    </submittedName>
</protein>
<dbReference type="Proteomes" id="UP001354989">
    <property type="component" value="Chromosome"/>
</dbReference>
<evidence type="ECO:0000313" key="2">
    <source>
        <dbReference type="Proteomes" id="UP001354989"/>
    </source>
</evidence>
<gene>
    <name evidence="1" type="ORF">PEPS_16800</name>
</gene>
<sequence>MNIDLKSVKFWGSQLPYELIKKWTKYGLALN</sequence>
<name>A0ABN6L867_9BACT</name>
<reference evidence="1 2" key="1">
    <citation type="submission" date="2021-12" db="EMBL/GenBank/DDBJ databases">
        <title>Genome sequencing of bacteria with rrn-lacking chromosome and rrn-plasmid.</title>
        <authorList>
            <person name="Anda M."/>
            <person name="Iwasaki W."/>
        </authorList>
    </citation>
    <scope>NUCLEOTIDE SEQUENCE [LARGE SCALE GENOMIC DNA]</scope>
    <source>
        <strain evidence="1 2">NBRC 101262</strain>
    </source>
</reference>
<proteinExistence type="predicted"/>
<organism evidence="1 2">
    <name type="scientific">Persicobacter psychrovividus</name>
    <dbReference type="NCBI Taxonomy" id="387638"/>
    <lineage>
        <taxon>Bacteria</taxon>
        <taxon>Pseudomonadati</taxon>
        <taxon>Bacteroidota</taxon>
        <taxon>Cytophagia</taxon>
        <taxon>Cytophagales</taxon>
        <taxon>Persicobacteraceae</taxon>
        <taxon>Persicobacter</taxon>
    </lineage>
</organism>
<accession>A0ABN6L867</accession>